<feature type="transmembrane region" description="Helical" evidence="1">
    <location>
        <begin position="92"/>
        <end position="113"/>
    </location>
</feature>
<dbReference type="EMBL" id="JXAL01000026">
    <property type="protein sequence ID" value="KIL34780.1"/>
    <property type="molecule type" value="Genomic_DNA"/>
</dbReference>
<keyword evidence="1" id="KW-0472">Membrane</keyword>
<feature type="transmembrane region" description="Helical" evidence="1">
    <location>
        <begin position="12"/>
        <end position="33"/>
    </location>
</feature>
<keyword evidence="1" id="KW-1133">Transmembrane helix</keyword>
<evidence type="ECO:0000256" key="1">
    <source>
        <dbReference type="SAM" id="Phobius"/>
    </source>
</evidence>
<dbReference type="Proteomes" id="UP000054526">
    <property type="component" value="Unassembled WGS sequence"/>
</dbReference>
<reference evidence="2 3" key="1">
    <citation type="submission" date="2014-12" db="EMBL/GenBank/DDBJ databases">
        <title>Draft genome sequence of Cohnella kolymensis strain B-2846.</title>
        <authorList>
            <person name="Karlyshev A.V."/>
            <person name="Kudryashova E.B."/>
        </authorList>
    </citation>
    <scope>NUCLEOTIDE SEQUENCE [LARGE SCALE GENOMIC DNA]</scope>
    <source>
        <strain evidence="2 3">VKM B-2846</strain>
    </source>
</reference>
<sequence>MLFAEPIKGRSLLYAQLIGASVTIVLISIRYIINSIGGFMEWHSAHTRLVNSPEHILREVIPAAIILTAVATTRMAGVIILMAAVSTLTAEGIILMAAVSTLTAAGIIHMAIIRMAAATAVGPERHGSLSKNAKKGSEFSFVPLFIPFRSAH</sequence>
<protein>
    <submittedName>
        <fullName evidence="2">Uncharacterized protein</fullName>
    </submittedName>
</protein>
<feature type="transmembrane region" description="Helical" evidence="1">
    <location>
        <begin position="60"/>
        <end position="85"/>
    </location>
</feature>
<evidence type="ECO:0000313" key="3">
    <source>
        <dbReference type="Proteomes" id="UP000054526"/>
    </source>
</evidence>
<evidence type="ECO:0000313" key="2">
    <source>
        <dbReference type="EMBL" id="KIL34780.1"/>
    </source>
</evidence>
<comment type="caution">
    <text evidence="2">The sequence shown here is derived from an EMBL/GenBank/DDBJ whole genome shotgun (WGS) entry which is preliminary data.</text>
</comment>
<proteinExistence type="predicted"/>
<name>A0ABR5A2L5_9BACL</name>
<gene>
    <name evidence="2" type="ORF">SD71_17225</name>
</gene>
<keyword evidence="1" id="KW-0812">Transmembrane</keyword>
<accession>A0ABR5A2L5</accession>
<organism evidence="2 3">
    <name type="scientific">Cohnella kolymensis</name>
    <dbReference type="NCBI Taxonomy" id="1590652"/>
    <lineage>
        <taxon>Bacteria</taxon>
        <taxon>Bacillati</taxon>
        <taxon>Bacillota</taxon>
        <taxon>Bacilli</taxon>
        <taxon>Bacillales</taxon>
        <taxon>Paenibacillaceae</taxon>
        <taxon>Cohnella</taxon>
    </lineage>
</organism>
<keyword evidence="3" id="KW-1185">Reference proteome</keyword>